<evidence type="ECO:0000313" key="5">
    <source>
        <dbReference type="RefSeq" id="XP_012173786.1"/>
    </source>
</evidence>
<dbReference type="GO" id="GO:0006123">
    <property type="term" value="P:mitochondrial electron transport, cytochrome c to oxygen"/>
    <property type="evidence" value="ECO:0007669"/>
    <property type="project" value="InterPro"/>
</dbReference>
<dbReference type="GeneID" id="100651780"/>
<dbReference type="PROSITE" id="PS51359">
    <property type="entry name" value="COX5B_2"/>
    <property type="match status" value="1"/>
</dbReference>
<dbReference type="Proteomes" id="UP000835206">
    <property type="component" value="Chromosome 3"/>
</dbReference>
<feature type="binding site" evidence="3">
    <location>
        <position position="88"/>
    </location>
    <ligand>
        <name>Zn(2+)</name>
        <dbReference type="ChEBI" id="CHEBI:29105"/>
    </ligand>
</feature>
<keyword evidence="4" id="KW-1185">Reference proteome</keyword>
<name>A0A9B2JY78_BOMTE</name>
<keyword evidence="1 3" id="KW-0479">Metal-binding</keyword>
<dbReference type="Pfam" id="PF01215">
    <property type="entry name" value="COX5B"/>
    <property type="match status" value="1"/>
</dbReference>
<protein>
    <submittedName>
        <fullName evidence="5">Cytochrome c oxidase subunit 5B, mitochondrial</fullName>
    </submittedName>
</protein>
<dbReference type="RefSeq" id="XP_012173786.1">
    <property type="nucleotide sequence ID" value="XM_012318396.3"/>
</dbReference>
<feature type="binding site" evidence="3">
    <location>
        <position position="112"/>
    </location>
    <ligand>
        <name>Zn(2+)</name>
        <dbReference type="ChEBI" id="CHEBI:29105"/>
    </ligand>
</feature>
<evidence type="ECO:0000313" key="4">
    <source>
        <dbReference type="Proteomes" id="UP000835206"/>
    </source>
</evidence>
<dbReference type="PANTHER" id="PTHR10122:SF0">
    <property type="entry name" value="CYTOCHROME C OXIDASE SUBUNIT 5B, ISOFORM A-RELATED"/>
    <property type="match status" value="1"/>
</dbReference>
<dbReference type="InterPro" id="IPR036972">
    <property type="entry name" value="Cyt_c_oxidase_su5b_sf"/>
</dbReference>
<evidence type="ECO:0000256" key="3">
    <source>
        <dbReference type="PIRSR" id="PIRSR602124-1"/>
    </source>
</evidence>
<dbReference type="GO" id="GO:0045277">
    <property type="term" value="C:respiratory chain complex IV"/>
    <property type="evidence" value="ECO:0007669"/>
    <property type="project" value="InterPro"/>
</dbReference>
<dbReference type="KEGG" id="bter:100651780"/>
<feature type="binding site" evidence="3">
    <location>
        <position position="110"/>
    </location>
    <ligand>
        <name>Zn(2+)</name>
        <dbReference type="ChEBI" id="CHEBI:29105"/>
    </ligand>
</feature>
<proteinExistence type="predicted"/>
<dbReference type="AlphaFoldDB" id="A0A9B2JY78"/>
<dbReference type="GO" id="GO:0005740">
    <property type="term" value="C:mitochondrial envelope"/>
    <property type="evidence" value="ECO:0007669"/>
    <property type="project" value="InterPro"/>
</dbReference>
<gene>
    <name evidence="5" type="primary">LOC100651780</name>
</gene>
<organism evidence="4 5">
    <name type="scientific">Bombus terrestris</name>
    <name type="common">Buff-tailed bumblebee</name>
    <name type="synonym">Apis terrestris</name>
    <dbReference type="NCBI Taxonomy" id="30195"/>
    <lineage>
        <taxon>Eukaryota</taxon>
        <taxon>Metazoa</taxon>
        <taxon>Ecdysozoa</taxon>
        <taxon>Arthropoda</taxon>
        <taxon>Hexapoda</taxon>
        <taxon>Insecta</taxon>
        <taxon>Pterygota</taxon>
        <taxon>Neoptera</taxon>
        <taxon>Endopterygota</taxon>
        <taxon>Hymenoptera</taxon>
        <taxon>Apocrita</taxon>
        <taxon>Aculeata</taxon>
        <taxon>Apoidea</taxon>
        <taxon>Anthophila</taxon>
        <taxon>Apidae</taxon>
        <taxon>Bombus</taxon>
        <taxon>Bombus</taxon>
    </lineage>
</organism>
<accession>A0A9B2JY78</accession>
<dbReference type="CDD" id="cd00924">
    <property type="entry name" value="Cyt_c_Oxidase_Vb"/>
    <property type="match status" value="1"/>
</dbReference>
<dbReference type="SUPFAM" id="SSF57802">
    <property type="entry name" value="Rubredoxin-like"/>
    <property type="match status" value="1"/>
</dbReference>
<dbReference type="OrthoDB" id="10249250at2759"/>
<dbReference type="PANTHER" id="PTHR10122">
    <property type="entry name" value="CYTOCHROME C OXIDASE SUBUNIT 5B, MITOCHONDRIAL"/>
    <property type="match status" value="1"/>
</dbReference>
<dbReference type="Gene3D" id="2.60.11.10">
    <property type="entry name" value="Cytochrome c oxidase, subunit Vb"/>
    <property type="match status" value="1"/>
</dbReference>
<evidence type="ECO:0000256" key="2">
    <source>
        <dbReference type="ARBA" id="ARBA00022833"/>
    </source>
</evidence>
<dbReference type="FunFam" id="2.60.11.10:FF:000004">
    <property type="entry name" value="Cytochrome c oxidase subunit 5B"/>
    <property type="match status" value="1"/>
</dbReference>
<dbReference type="InterPro" id="IPR002124">
    <property type="entry name" value="Cyt_c_oxidase_su5b"/>
</dbReference>
<feature type="binding site" evidence="3">
    <location>
        <position position="90"/>
    </location>
    <ligand>
        <name>Zn(2+)</name>
        <dbReference type="ChEBI" id="CHEBI:29105"/>
    </ligand>
</feature>
<sequence length="125" mass="14482">MAWLCSRTIFQTCRRQFYRDAVRYTKEKEKTFPDPLELATGLEKREMLAAAAGDFDPYHMKAIEISRDSTKDNPNLVPSAFKSRVVGCLCEEDTAHVNWMWLHEGQPRRCECGHWFKLTEVAPLG</sequence>
<evidence type="ECO:0000256" key="1">
    <source>
        <dbReference type="ARBA" id="ARBA00022723"/>
    </source>
</evidence>
<reference evidence="5" key="1">
    <citation type="submission" date="2025-08" db="UniProtKB">
        <authorList>
            <consortium name="RefSeq"/>
        </authorList>
    </citation>
    <scope>IDENTIFICATION</scope>
</reference>
<dbReference type="GO" id="GO:0046872">
    <property type="term" value="F:metal ion binding"/>
    <property type="evidence" value="ECO:0007669"/>
    <property type="project" value="UniProtKB-KW"/>
</dbReference>
<keyword evidence="2 3" id="KW-0862">Zinc</keyword>